<feature type="transmembrane region" description="Helical" evidence="1">
    <location>
        <begin position="51"/>
        <end position="73"/>
    </location>
</feature>
<feature type="transmembrane region" description="Helical" evidence="1">
    <location>
        <begin position="12"/>
        <end position="31"/>
    </location>
</feature>
<dbReference type="AlphaFoldDB" id="A0AAJ5ZFW6"/>
<evidence type="ECO:0000313" key="4">
    <source>
        <dbReference type="Proteomes" id="UP001219901"/>
    </source>
</evidence>
<name>A0AAJ5ZFW6_9CHLR</name>
<dbReference type="EMBL" id="WMBE01000002">
    <property type="protein sequence ID" value="MDG0866574.1"/>
    <property type="molecule type" value="Genomic_DNA"/>
</dbReference>
<keyword evidence="1" id="KW-1133">Transmembrane helix</keyword>
<dbReference type="RefSeq" id="WP_342824108.1">
    <property type="nucleotide sequence ID" value="NZ_CP046146.1"/>
</dbReference>
<organism evidence="3 4">
    <name type="scientific">Candidatus Lucifugimonas marina</name>
    <dbReference type="NCBI Taxonomy" id="3038979"/>
    <lineage>
        <taxon>Bacteria</taxon>
        <taxon>Bacillati</taxon>
        <taxon>Chloroflexota</taxon>
        <taxon>Dehalococcoidia</taxon>
        <taxon>SAR202 cluster</taxon>
        <taxon>Candidatus Lucifugimonadales</taxon>
        <taxon>Candidatus Lucifugimonadaceae</taxon>
        <taxon>Candidatus Lucifugimonas</taxon>
    </lineage>
</organism>
<dbReference type="Proteomes" id="UP001321249">
    <property type="component" value="Unassembled WGS sequence"/>
</dbReference>
<reference evidence="3" key="2">
    <citation type="journal article" date="2023" name="Nat. Commun.">
        <title>Cultivation of marine bacteria of the SAR202 clade.</title>
        <authorList>
            <person name="Lim Y."/>
            <person name="Seo J.H."/>
            <person name="Giovannoni S.J."/>
            <person name="Kang I."/>
            <person name="Cho J.C."/>
        </authorList>
    </citation>
    <scope>NUCLEOTIDE SEQUENCE</scope>
    <source>
        <strain evidence="3">JH1073</strain>
    </source>
</reference>
<gene>
    <name evidence="2" type="ORF">GKO46_05730</name>
    <name evidence="3" type="ORF">GKO48_13975</name>
</gene>
<evidence type="ECO:0000313" key="3">
    <source>
        <dbReference type="EMBL" id="WFG40662.1"/>
    </source>
</evidence>
<evidence type="ECO:0000313" key="2">
    <source>
        <dbReference type="EMBL" id="MDG0866574.1"/>
    </source>
</evidence>
<accession>A0AAJ5ZFW6</accession>
<evidence type="ECO:0000313" key="5">
    <source>
        <dbReference type="Proteomes" id="UP001321249"/>
    </source>
</evidence>
<proteinExistence type="predicted"/>
<protein>
    <submittedName>
        <fullName evidence="3">Uncharacterized protein</fullName>
    </submittedName>
</protein>
<keyword evidence="1" id="KW-0812">Transmembrane</keyword>
<keyword evidence="4" id="KW-1185">Reference proteome</keyword>
<keyword evidence="1" id="KW-0472">Membrane</keyword>
<evidence type="ECO:0000256" key="1">
    <source>
        <dbReference type="SAM" id="Phobius"/>
    </source>
</evidence>
<reference evidence="4" key="3">
    <citation type="submission" date="2023-06" db="EMBL/GenBank/DDBJ databases">
        <title>Pangenomics reveal diversification of enzyme families and niche specialization in globally abundant SAR202 bacteria.</title>
        <authorList>
            <person name="Saw J.H.W."/>
        </authorList>
    </citation>
    <scope>NUCLEOTIDE SEQUENCE [LARGE SCALE GENOMIC DNA]</scope>
    <source>
        <strain evidence="4">JH1073</strain>
    </source>
</reference>
<dbReference type="EMBL" id="CP046147">
    <property type="protein sequence ID" value="WFG40662.1"/>
    <property type="molecule type" value="Genomic_DNA"/>
</dbReference>
<dbReference type="Proteomes" id="UP001219901">
    <property type="component" value="Chromosome"/>
</dbReference>
<reference evidence="4 5" key="1">
    <citation type="submission" date="2019-11" db="EMBL/GenBank/DDBJ databases">
        <authorList>
            <person name="Cho J.-C."/>
        </authorList>
    </citation>
    <scope>NUCLEOTIDE SEQUENCE [LARGE SCALE GENOMIC DNA]</scope>
    <source>
        <strain evidence="3 4">JH1073</strain>
        <strain evidence="2 5">JH702</strain>
    </source>
</reference>
<sequence length="100" mass="10714">MFRFIGRRRPAVAGIILGTALGLMVAIGYGATSAWLCSGISKCPASWEPFVLISSIIFFVILAIMIVVSIVGARLYKIFDTSIGGEKAYEPSIGSPRDDD</sequence>